<dbReference type="OrthoDB" id="5179384at2759"/>
<dbReference type="RefSeq" id="XP_056544480.1">
    <property type="nucleotide sequence ID" value="XM_056685738.1"/>
</dbReference>
<reference evidence="1" key="1">
    <citation type="submission" date="2022-11" db="EMBL/GenBank/DDBJ databases">
        <authorList>
            <person name="Petersen C."/>
        </authorList>
    </citation>
    <scope>NUCLEOTIDE SEQUENCE</scope>
    <source>
        <strain evidence="1">IBT 26290</strain>
    </source>
</reference>
<gene>
    <name evidence="1" type="ORF">N7482_003613</name>
</gene>
<evidence type="ECO:0000313" key="1">
    <source>
        <dbReference type="EMBL" id="KAJ5168019.1"/>
    </source>
</evidence>
<sequence length="162" mass="18165">MSSIMYAEAAGVAKLDMHSIFARTLLDQIAHRISSLADKETPLYGDSAALVTAAWAPFNGRYRVLERFVKEVRILRGNDHEDSVSVLAMAQQNYRLGNINVQEEDVTSMWKKALDTDSLPHCEDRPIYTSFSPSTSWDLLLNSPGVPKFALCDICRPNSKSW</sequence>
<organism evidence="1 2">
    <name type="scientific">Penicillium canariense</name>
    <dbReference type="NCBI Taxonomy" id="189055"/>
    <lineage>
        <taxon>Eukaryota</taxon>
        <taxon>Fungi</taxon>
        <taxon>Dikarya</taxon>
        <taxon>Ascomycota</taxon>
        <taxon>Pezizomycotina</taxon>
        <taxon>Eurotiomycetes</taxon>
        <taxon>Eurotiomycetidae</taxon>
        <taxon>Eurotiales</taxon>
        <taxon>Aspergillaceae</taxon>
        <taxon>Penicillium</taxon>
    </lineage>
</organism>
<proteinExistence type="predicted"/>
<dbReference type="EMBL" id="JAPQKN010000002">
    <property type="protein sequence ID" value="KAJ5168019.1"/>
    <property type="molecule type" value="Genomic_DNA"/>
</dbReference>
<accession>A0A9W9I7C1</accession>
<keyword evidence="2" id="KW-1185">Reference proteome</keyword>
<name>A0A9W9I7C1_9EURO</name>
<comment type="caution">
    <text evidence="1">The sequence shown here is derived from an EMBL/GenBank/DDBJ whole genome shotgun (WGS) entry which is preliminary data.</text>
</comment>
<dbReference type="Proteomes" id="UP001149163">
    <property type="component" value="Unassembled WGS sequence"/>
</dbReference>
<dbReference type="AlphaFoldDB" id="A0A9W9I7C1"/>
<evidence type="ECO:0000313" key="2">
    <source>
        <dbReference type="Proteomes" id="UP001149163"/>
    </source>
</evidence>
<protein>
    <submittedName>
        <fullName evidence="1">Uncharacterized protein</fullName>
    </submittedName>
</protein>
<reference evidence="1" key="2">
    <citation type="journal article" date="2023" name="IMA Fungus">
        <title>Comparative genomic study of the Penicillium genus elucidates a diverse pangenome and 15 lateral gene transfer events.</title>
        <authorList>
            <person name="Petersen C."/>
            <person name="Sorensen T."/>
            <person name="Nielsen M.R."/>
            <person name="Sondergaard T.E."/>
            <person name="Sorensen J.L."/>
            <person name="Fitzpatrick D.A."/>
            <person name="Frisvad J.C."/>
            <person name="Nielsen K.L."/>
        </authorList>
    </citation>
    <scope>NUCLEOTIDE SEQUENCE</scope>
    <source>
        <strain evidence="1">IBT 26290</strain>
    </source>
</reference>
<dbReference type="GeneID" id="81424914"/>